<protein>
    <recommendedName>
        <fullName evidence="2 6">Orotate phosphoribosyltransferase</fullName>
        <shortName evidence="6">OPRT</shortName>
        <shortName evidence="6">OPRTase</shortName>
        <ecNumber evidence="2 6">2.4.2.10</ecNumber>
    </recommendedName>
</protein>
<keyword evidence="4 6" id="KW-0808">Transferase</keyword>
<dbReference type="UniPathway" id="UPA00070">
    <property type="reaction ID" value="UER00119"/>
</dbReference>
<evidence type="ECO:0000256" key="4">
    <source>
        <dbReference type="ARBA" id="ARBA00022679"/>
    </source>
</evidence>
<proteinExistence type="inferred from homology"/>
<feature type="binding site" evidence="6">
    <location>
        <position position="102"/>
    </location>
    <ligand>
        <name>5-phospho-alpha-D-ribose 1-diphosphate</name>
        <dbReference type="ChEBI" id="CHEBI:58017"/>
        <note>ligand shared between dimeric partners</note>
    </ligand>
</feature>
<accession>A0A212KMB5</accession>
<sequence length="223" mass="23795">MIVSASASARLAEILAGLGAVHVAAEQPFFYTSGWASPVYVDARVLMSDVAARTEAMNLAARELRELAQRQAFNVVVGVENSGIAFAAWLAERLGLPLSYLRKRPIGWGSRAQVEGRLPQAARALLVDDVTTDGLSKIAAATALRQTGARVEDVLVFLEFDLYPETGDRFAAQGLALHALTNWADLHAALAARGRLSAAQEEMLAAFDADPVRWSIEHGGVGA</sequence>
<dbReference type="HAMAP" id="MF_01208">
    <property type="entry name" value="PyrE"/>
    <property type="match status" value="1"/>
</dbReference>
<organism evidence="8">
    <name type="scientific">uncultured Alphaproteobacteria bacterium</name>
    <dbReference type="NCBI Taxonomy" id="91750"/>
    <lineage>
        <taxon>Bacteria</taxon>
        <taxon>Pseudomonadati</taxon>
        <taxon>Pseudomonadota</taxon>
        <taxon>Alphaproteobacteria</taxon>
        <taxon>environmental samples</taxon>
    </lineage>
</organism>
<feature type="domain" description="Phosphoribosyltransferase" evidence="7">
    <location>
        <begin position="59"/>
        <end position="150"/>
    </location>
</feature>
<evidence type="ECO:0000256" key="5">
    <source>
        <dbReference type="ARBA" id="ARBA00022975"/>
    </source>
</evidence>
<dbReference type="PANTHER" id="PTHR19278">
    <property type="entry name" value="OROTATE PHOSPHORIBOSYLTRANSFERASE"/>
    <property type="match status" value="1"/>
</dbReference>
<dbReference type="AlphaFoldDB" id="A0A212KMB5"/>
<evidence type="ECO:0000256" key="1">
    <source>
        <dbReference type="ARBA" id="ARBA00004889"/>
    </source>
</evidence>
<evidence type="ECO:0000256" key="2">
    <source>
        <dbReference type="ARBA" id="ARBA00011971"/>
    </source>
</evidence>
<comment type="similarity">
    <text evidence="6">Belongs to the purine/pyrimidine phosphoribosyltransferase family. PyrE subfamily.</text>
</comment>
<keyword evidence="6" id="KW-0460">Magnesium</keyword>
<feature type="binding site" description="in other chain" evidence="6">
    <location>
        <begin position="128"/>
        <end position="136"/>
    </location>
    <ligand>
        <name>5-phospho-alpha-D-ribose 1-diphosphate</name>
        <dbReference type="ChEBI" id="CHEBI:58017"/>
        <note>ligand shared between dimeric partners</note>
    </ligand>
</feature>
<keyword evidence="5 6" id="KW-0665">Pyrimidine biosynthesis</keyword>
<reference evidence="8" key="1">
    <citation type="submission" date="2016-04" db="EMBL/GenBank/DDBJ databases">
        <authorList>
            <person name="Evans L.H."/>
            <person name="Alamgir A."/>
            <person name="Owens N."/>
            <person name="Weber N.D."/>
            <person name="Virtaneva K."/>
            <person name="Barbian K."/>
            <person name="Babar A."/>
            <person name="Rosenke K."/>
        </authorList>
    </citation>
    <scope>NUCLEOTIDE SEQUENCE</scope>
    <source>
        <strain evidence="8">86</strain>
    </source>
</reference>
<feature type="binding site" description="in other chain" evidence="6">
    <location>
        <position position="103"/>
    </location>
    <ligand>
        <name>5-phospho-alpha-D-ribose 1-diphosphate</name>
        <dbReference type="ChEBI" id="CHEBI:58017"/>
        <note>ligand shared between dimeric partners</note>
    </ligand>
</feature>
<dbReference type="Pfam" id="PF00156">
    <property type="entry name" value="Pribosyltran"/>
    <property type="match status" value="1"/>
</dbReference>
<name>A0A212KMB5_9PROT</name>
<keyword evidence="3 6" id="KW-0328">Glycosyltransferase</keyword>
<evidence type="ECO:0000259" key="7">
    <source>
        <dbReference type="Pfam" id="PF00156"/>
    </source>
</evidence>
<comment type="catalytic activity">
    <reaction evidence="6">
        <text>orotidine 5'-phosphate + diphosphate = orotate + 5-phospho-alpha-D-ribose 1-diphosphate</text>
        <dbReference type="Rhea" id="RHEA:10380"/>
        <dbReference type="ChEBI" id="CHEBI:30839"/>
        <dbReference type="ChEBI" id="CHEBI:33019"/>
        <dbReference type="ChEBI" id="CHEBI:57538"/>
        <dbReference type="ChEBI" id="CHEBI:58017"/>
        <dbReference type="EC" id="2.4.2.10"/>
    </reaction>
</comment>
<dbReference type="GO" id="GO:0004588">
    <property type="term" value="F:orotate phosphoribosyltransferase activity"/>
    <property type="evidence" value="ECO:0007669"/>
    <property type="project" value="UniProtKB-UniRule"/>
</dbReference>
<comment type="subunit">
    <text evidence="6">Homodimer.</text>
</comment>
<comment type="caution">
    <text evidence="6">Lacks conserved residue(s) required for the propagation of feature annotation.</text>
</comment>
<dbReference type="GO" id="GO:0019856">
    <property type="term" value="P:pyrimidine nucleobase biosynthetic process"/>
    <property type="evidence" value="ECO:0007669"/>
    <property type="project" value="TreeGrafter"/>
</dbReference>
<dbReference type="SUPFAM" id="SSF53271">
    <property type="entry name" value="PRTase-like"/>
    <property type="match status" value="1"/>
</dbReference>
<dbReference type="Gene3D" id="3.40.50.2020">
    <property type="match status" value="1"/>
</dbReference>
<evidence type="ECO:0000256" key="3">
    <source>
        <dbReference type="ARBA" id="ARBA00022676"/>
    </source>
</evidence>
<dbReference type="InterPro" id="IPR000836">
    <property type="entry name" value="PRTase_dom"/>
</dbReference>
<dbReference type="PANTHER" id="PTHR19278:SF9">
    <property type="entry name" value="URIDINE 5'-MONOPHOSPHATE SYNTHASE"/>
    <property type="match status" value="1"/>
</dbReference>
<comment type="pathway">
    <text evidence="1 6">Pyrimidine metabolism; UMP biosynthesis via de novo pathway; UMP from orotate: step 1/2.</text>
</comment>
<dbReference type="CDD" id="cd06223">
    <property type="entry name" value="PRTases_typeI"/>
    <property type="match status" value="1"/>
</dbReference>
<feature type="binding site" evidence="6">
    <location>
        <position position="132"/>
    </location>
    <ligand>
        <name>orotate</name>
        <dbReference type="ChEBI" id="CHEBI:30839"/>
    </ligand>
</feature>
<comment type="function">
    <text evidence="6">Catalyzes the transfer of a ribosyl phosphate group from 5-phosphoribose 1-diphosphate to orotate, leading to the formation of orotidine monophosphate (OMP).</text>
</comment>
<evidence type="ECO:0000313" key="8">
    <source>
        <dbReference type="EMBL" id="SBW12821.1"/>
    </source>
</evidence>
<dbReference type="EMBL" id="FLUO01000003">
    <property type="protein sequence ID" value="SBW12821.1"/>
    <property type="molecule type" value="Genomic_DNA"/>
</dbReference>
<gene>
    <name evidence="6 8" type="primary">pyrE</name>
    <name evidence="8" type="ORF">KL86APRO_30312</name>
</gene>
<dbReference type="GO" id="GO:0000287">
    <property type="term" value="F:magnesium ion binding"/>
    <property type="evidence" value="ECO:0007669"/>
    <property type="project" value="UniProtKB-UniRule"/>
</dbReference>
<evidence type="ECO:0000256" key="6">
    <source>
        <dbReference type="HAMAP-Rule" id="MF_01208"/>
    </source>
</evidence>
<dbReference type="EC" id="2.4.2.10" evidence="2 6"/>
<comment type="cofactor">
    <cofactor evidence="6">
        <name>Mg(2+)</name>
        <dbReference type="ChEBI" id="CHEBI:18420"/>
    </cofactor>
</comment>
<dbReference type="InterPro" id="IPR029057">
    <property type="entry name" value="PRTase-like"/>
</dbReference>
<dbReference type="InterPro" id="IPR023031">
    <property type="entry name" value="OPRT"/>
</dbReference>
<dbReference type="GO" id="GO:0044205">
    <property type="term" value="P:'de novo' UMP biosynthetic process"/>
    <property type="evidence" value="ECO:0007669"/>
    <property type="project" value="UniProtKB-UniRule"/>
</dbReference>